<accession>A0A6L6YHD6</accession>
<evidence type="ECO:0000313" key="2">
    <source>
        <dbReference type="EMBL" id="MVX57110.1"/>
    </source>
</evidence>
<feature type="domain" description="HTH lysR-type" evidence="1">
    <location>
        <begin position="1"/>
        <end position="58"/>
    </location>
</feature>
<dbReference type="GO" id="GO:0005829">
    <property type="term" value="C:cytosol"/>
    <property type="evidence" value="ECO:0007669"/>
    <property type="project" value="TreeGrafter"/>
</dbReference>
<dbReference type="SUPFAM" id="SSF53850">
    <property type="entry name" value="Periplasmic binding protein-like II"/>
    <property type="match status" value="1"/>
</dbReference>
<dbReference type="SUPFAM" id="SSF46785">
    <property type="entry name" value="Winged helix' DNA-binding domain"/>
    <property type="match status" value="1"/>
</dbReference>
<dbReference type="Proteomes" id="UP000472580">
    <property type="component" value="Unassembled WGS sequence"/>
</dbReference>
<proteinExistence type="predicted"/>
<protein>
    <submittedName>
        <fullName evidence="2">LysR family transcriptional regulator</fullName>
    </submittedName>
</protein>
<dbReference type="InterPro" id="IPR036390">
    <property type="entry name" value="WH_DNA-bd_sf"/>
</dbReference>
<dbReference type="EMBL" id="WSRP01000022">
    <property type="protein sequence ID" value="MVX57110.1"/>
    <property type="molecule type" value="Genomic_DNA"/>
</dbReference>
<reference evidence="2 3" key="1">
    <citation type="submission" date="2019-12" db="EMBL/GenBank/DDBJ databases">
        <title>Microbes associate with the intestines of laboratory mice.</title>
        <authorList>
            <person name="Navarre W."/>
            <person name="Wong E."/>
        </authorList>
    </citation>
    <scope>NUCLEOTIDE SEQUENCE [LARGE SCALE GENOMIC DNA]</scope>
    <source>
        <strain evidence="2 3">NM82_D38</strain>
    </source>
</reference>
<name>A0A6L6YHD6_9BURK</name>
<dbReference type="AlphaFoldDB" id="A0A6L6YHD6"/>
<dbReference type="Gene3D" id="1.10.10.10">
    <property type="entry name" value="Winged helix-like DNA-binding domain superfamily/Winged helix DNA-binding domain"/>
    <property type="match status" value="1"/>
</dbReference>
<dbReference type="Gene3D" id="3.40.190.290">
    <property type="match status" value="1"/>
</dbReference>
<dbReference type="PROSITE" id="PS50931">
    <property type="entry name" value="HTH_LYSR"/>
    <property type="match status" value="1"/>
</dbReference>
<keyword evidence="3" id="KW-1185">Reference proteome</keyword>
<sequence>MDTQHLSIFISVADAGSFTKAGYLIGKSPQALFKQITTLEEKINLKLFDRSPTGLTLTPAGKSLYKDAKYLISFSKEALSRAREIERSDGNLIRIGISPFASAKFLSQVWPIAIKQYPNLKAQIIPFDTDETTGWDVLTHLGSEGKIDILLCAYDDNFLTERKCAALKLRELHFTLSMTTTHKLSNEKQITLERLAEFYSPSMRSINVTPNTRLSSSFLEGVLVRKHSWFQSYDALKSILSSAKIPCQFFENLSMDVLNLCGNSQNLLLGTDAWLFAHPLLKTIPFDTELTLPFGVLHSRKPSAQVKKFLKIVDFVNVEYKNFELW</sequence>
<dbReference type="OrthoDB" id="5292387at2"/>
<dbReference type="Pfam" id="PF00126">
    <property type="entry name" value="HTH_1"/>
    <property type="match status" value="1"/>
</dbReference>
<gene>
    <name evidence="2" type="ORF">E5987_07805</name>
</gene>
<evidence type="ECO:0000313" key="3">
    <source>
        <dbReference type="Proteomes" id="UP000472580"/>
    </source>
</evidence>
<dbReference type="PANTHER" id="PTHR30419">
    <property type="entry name" value="HTH-TYPE TRANSCRIPTIONAL REGULATOR YBHD"/>
    <property type="match status" value="1"/>
</dbReference>
<comment type="caution">
    <text evidence="2">The sequence shown here is derived from an EMBL/GenBank/DDBJ whole genome shotgun (WGS) entry which is preliminary data.</text>
</comment>
<organism evidence="2 3">
    <name type="scientific">Parasutterella muris</name>
    <dbReference type="NCBI Taxonomy" id="2565572"/>
    <lineage>
        <taxon>Bacteria</taxon>
        <taxon>Pseudomonadati</taxon>
        <taxon>Pseudomonadota</taxon>
        <taxon>Betaproteobacteria</taxon>
        <taxon>Burkholderiales</taxon>
        <taxon>Sutterellaceae</taxon>
        <taxon>Parasutterella</taxon>
    </lineage>
</organism>
<dbReference type="RefSeq" id="WP_160335538.1">
    <property type="nucleotide sequence ID" value="NZ_WSRP01000022.1"/>
</dbReference>
<dbReference type="PANTHER" id="PTHR30419:SF30">
    <property type="entry name" value="LYSR FAMILY TRANSCRIPTIONAL REGULATOR"/>
    <property type="match status" value="1"/>
</dbReference>
<evidence type="ECO:0000259" key="1">
    <source>
        <dbReference type="PROSITE" id="PS50931"/>
    </source>
</evidence>
<dbReference type="InterPro" id="IPR050950">
    <property type="entry name" value="HTH-type_LysR_regulators"/>
</dbReference>
<dbReference type="GO" id="GO:0003700">
    <property type="term" value="F:DNA-binding transcription factor activity"/>
    <property type="evidence" value="ECO:0007669"/>
    <property type="project" value="InterPro"/>
</dbReference>
<dbReference type="InterPro" id="IPR036388">
    <property type="entry name" value="WH-like_DNA-bd_sf"/>
</dbReference>
<dbReference type="InterPro" id="IPR000847">
    <property type="entry name" value="LysR_HTH_N"/>
</dbReference>